<dbReference type="InterPro" id="IPR006311">
    <property type="entry name" value="TAT_signal"/>
</dbReference>
<dbReference type="KEGG" id="pde:Pden_3265"/>
<dbReference type="PROSITE" id="PS51318">
    <property type="entry name" value="TAT"/>
    <property type="match status" value="1"/>
</dbReference>
<dbReference type="STRING" id="318586.Pden_3265"/>
<dbReference type="eggNOG" id="COG0715">
    <property type="taxonomic scope" value="Bacteria"/>
</dbReference>
<dbReference type="Gene3D" id="3.40.190.10">
    <property type="entry name" value="Periplasmic binding protein-like II"/>
    <property type="match status" value="2"/>
</dbReference>
<dbReference type="PANTHER" id="PTHR30024">
    <property type="entry name" value="ALIPHATIC SULFONATES-BINDING PROTEIN-RELATED"/>
    <property type="match status" value="1"/>
</dbReference>
<feature type="domain" description="SsuA/THI5-like" evidence="1">
    <location>
        <begin position="53"/>
        <end position="189"/>
    </location>
</feature>
<name>A1B749_PARDP</name>
<dbReference type="EnsemblBacteria" id="ABL71343">
    <property type="protein sequence ID" value="ABL71343"/>
    <property type="gene ID" value="Pden_3265"/>
</dbReference>
<dbReference type="InterPro" id="IPR015168">
    <property type="entry name" value="SsuA/THI5"/>
</dbReference>
<protein>
    <submittedName>
        <fullName evidence="2">ABC-type nitrate/sulfonate/bicarbonate transport systems periplasmic components-like protein</fullName>
    </submittedName>
</protein>
<dbReference type="EMBL" id="CP000490">
    <property type="protein sequence ID" value="ABL71343.1"/>
    <property type="molecule type" value="Genomic_DNA"/>
</dbReference>
<gene>
    <name evidence="2" type="ordered locus">Pden_3265</name>
</gene>
<sequence>MDRRRFLGSAGIFGLTLAASGLGAPHVARAAAARITIVSNPGLENATLNRLMEEQGFLKRYGAETTMVLAEGPAGPFDAIVSGAADVCMVSGYNMALPRISQGAPVRIAGAAMRKAALAVFARPDRVNGLADLEGKTVAVGPKLGLLHALMLQLLQEKGLDASRVTFLDAGSNDQAYHAVVEGKADACCSSISHLNDRDGLVILSDGKMWEALPKYVFQTAYASEAALRDKRDGLVPVMAAYGALYGYLMKPEAREAFLSARRSAQKKFDILSANAVWEFNQEQRPYSRNLSISEEEITYQQRMFVGLGAMSQVLPYRDVADMRPANEAFKILSAK</sequence>
<proteinExistence type="predicted"/>
<accession>A1B749</accession>
<dbReference type="Proteomes" id="UP000000361">
    <property type="component" value="Chromosome 2"/>
</dbReference>
<keyword evidence="3" id="KW-1185">Reference proteome</keyword>
<evidence type="ECO:0000313" key="3">
    <source>
        <dbReference type="Proteomes" id="UP000000361"/>
    </source>
</evidence>
<dbReference type="Pfam" id="PF09084">
    <property type="entry name" value="NMT1"/>
    <property type="match status" value="1"/>
</dbReference>
<dbReference type="RefSeq" id="WP_011749528.1">
    <property type="nucleotide sequence ID" value="NC_008687.1"/>
</dbReference>
<dbReference type="AlphaFoldDB" id="A1B749"/>
<reference evidence="3" key="1">
    <citation type="submission" date="2006-12" db="EMBL/GenBank/DDBJ databases">
        <title>Complete sequence of chromosome 2 of Paracoccus denitrificans PD1222.</title>
        <authorList>
            <person name="Copeland A."/>
            <person name="Lucas S."/>
            <person name="Lapidus A."/>
            <person name="Barry K."/>
            <person name="Detter J.C."/>
            <person name="Glavina del Rio T."/>
            <person name="Hammon N."/>
            <person name="Israni S."/>
            <person name="Dalin E."/>
            <person name="Tice H."/>
            <person name="Pitluck S."/>
            <person name="Munk A.C."/>
            <person name="Brettin T."/>
            <person name="Bruce D."/>
            <person name="Han C."/>
            <person name="Tapia R."/>
            <person name="Gilna P."/>
            <person name="Schmutz J."/>
            <person name="Larimer F."/>
            <person name="Land M."/>
            <person name="Hauser L."/>
            <person name="Kyrpides N."/>
            <person name="Lykidis A."/>
            <person name="Spiro S."/>
            <person name="Richardson D.J."/>
            <person name="Moir J.W.B."/>
            <person name="Ferguson S.J."/>
            <person name="van Spanning R.J.M."/>
            <person name="Richardson P."/>
        </authorList>
    </citation>
    <scope>NUCLEOTIDE SEQUENCE [LARGE SCALE GENOMIC DNA]</scope>
    <source>
        <strain evidence="3">Pd 1222</strain>
    </source>
</reference>
<dbReference type="GeneID" id="93452933"/>
<evidence type="ECO:0000313" key="2">
    <source>
        <dbReference type="EMBL" id="ABL71343.1"/>
    </source>
</evidence>
<dbReference type="SUPFAM" id="SSF53850">
    <property type="entry name" value="Periplasmic binding protein-like II"/>
    <property type="match status" value="1"/>
</dbReference>
<dbReference type="HOGENOM" id="CLU_825965_0_0_5"/>
<dbReference type="OrthoDB" id="5348911at2"/>
<evidence type="ECO:0000259" key="1">
    <source>
        <dbReference type="Pfam" id="PF09084"/>
    </source>
</evidence>
<organism evidence="2 3">
    <name type="scientific">Paracoccus denitrificans (strain Pd 1222)</name>
    <dbReference type="NCBI Taxonomy" id="318586"/>
    <lineage>
        <taxon>Bacteria</taxon>
        <taxon>Pseudomonadati</taxon>
        <taxon>Pseudomonadota</taxon>
        <taxon>Alphaproteobacteria</taxon>
        <taxon>Rhodobacterales</taxon>
        <taxon>Paracoccaceae</taxon>
        <taxon>Paracoccus</taxon>
    </lineage>
</organism>